<evidence type="ECO:0000256" key="3">
    <source>
        <dbReference type="RuleBase" id="RU361235"/>
    </source>
</evidence>
<name>A0ABV0M4W1_9HYPH</name>
<reference evidence="5 6" key="1">
    <citation type="submission" date="2024-05" db="EMBL/GenBank/DDBJ databases">
        <title>Neorhizobium sp. Rsf11, a plant growth promoting and heavy metal resistant PAH-degrader.</title>
        <authorList>
            <person name="Golubev S.N."/>
            <person name="Muratova A.Y."/>
            <person name="Markelova M.I."/>
        </authorList>
    </citation>
    <scope>NUCLEOTIDE SEQUENCE [LARGE SCALE GENOMIC DNA]</scope>
    <source>
        <strain evidence="5 6">Rsf11</strain>
    </source>
</reference>
<comment type="similarity">
    <text evidence="1 3">Belongs to the type-B carboxylesterase/lipase family.</text>
</comment>
<comment type="caution">
    <text evidence="5">The sequence shown here is derived from an EMBL/GenBank/DDBJ whole genome shotgun (WGS) entry which is preliminary data.</text>
</comment>
<sequence>MKTIDVSSCEAIYRGVVSESGLSFFGIPYGEPPVGALRFQPAKAVVAKGLVDATQPGNAPPQIRRPVPVWTPRNTGFLTGEDCLNLNVFTPAANGGKRPVVVHVFGGGFQTGSVNGGYQDELGFVERGDLVYVRPNFRTGALGFLHLGEVMGDGSPANRGMLDLVLALEWVQANIGAFGGDRDNVTLVGLSSGGFTIGALFGMDGIAHLFRRAWMMSGSASRIIDPRTASSMALDFLDRTGIRPGDHDALQALPVERILTVQEEIIATDLGERNSPGGRTMGIVLDGASLKRHPLDGLAAGTFRDKQMVVGWTRDEASMWYALGIMPAPKGRERVLSTVARFFPDKSETVLSEIERAYPKAGLAELEERFLSATIYRDTAQRTAETHGNADGKAFAYEFGWVPEFEGGRLGSSHSFDEPFVFGNVEAERVPLAGGKPHAVKLANEMSDALQTFAHTGTAPWQDFQKNRFIKRFE</sequence>
<dbReference type="EMBL" id="JBEAAL010000014">
    <property type="protein sequence ID" value="MEQ1406918.1"/>
    <property type="molecule type" value="Genomic_DNA"/>
</dbReference>
<dbReference type="PROSITE" id="PS00122">
    <property type="entry name" value="CARBOXYLESTERASE_B_1"/>
    <property type="match status" value="1"/>
</dbReference>
<evidence type="ECO:0000313" key="6">
    <source>
        <dbReference type="Proteomes" id="UP001496627"/>
    </source>
</evidence>
<protein>
    <recommendedName>
        <fullName evidence="3">Carboxylic ester hydrolase</fullName>
        <ecNumber evidence="3">3.1.1.-</ecNumber>
    </recommendedName>
</protein>
<accession>A0ABV0M4W1</accession>
<evidence type="ECO:0000256" key="1">
    <source>
        <dbReference type="ARBA" id="ARBA00005964"/>
    </source>
</evidence>
<dbReference type="PANTHER" id="PTHR11559">
    <property type="entry name" value="CARBOXYLESTERASE"/>
    <property type="match status" value="1"/>
</dbReference>
<keyword evidence="2 3" id="KW-0378">Hydrolase</keyword>
<dbReference type="RefSeq" id="WP_348863597.1">
    <property type="nucleotide sequence ID" value="NZ_JBEAAL010000014.1"/>
</dbReference>
<dbReference type="Gene3D" id="3.40.50.1820">
    <property type="entry name" value="alpha/beta hydrolase"/>
    <property type="match status" value="1"/>
</dbReference>
<evidence type="ECO:0000259" key="4">
    <source>
        <dbReference type="Pfam" id="PF00135"/>
    </source>
</evidence>
<feature type="domain" description="Carboxylesterase type B" evidence="4">
    <location>
        <begin position="23"/>
        <end position="458"/>
    </location>
</feature>
<evidence type="ECO:0000313" key="5">
    <source>
        <dbReference type="EMBL" id="MEQ1406918.1"/>
    </source>
</evidence>
<dbReference type="EC" id="3.1.1.-" evidence="3"/>
<dbReference type="InterPro" id="IPR029058">
    <property type="entry name" value="AB_hydrolase_fold"/>
</dbReference>
<dbReference type="InterPro" id="IPR019826">
    <property type="entry name" value="Carboxylesterase_B_AS"/>
</dbReference>
<dbReference type="Proteomes" id="UP001496627">
    <property type="component" value="Unassembled WGS sequence"/>
</dbReference>
<evidence type="ECO:0000256" key="2">
    <source>
        <dbReference type="ARBA" id="ARBA00022801"/>
    </source>
</evidence>
<proteinExistence type="inferred from homology"/>
<dbReference type="Pfam" id="PF00135">
    <property type="entry name" value="COesterase"/>
    <property type="match status" value="1"/>
</dbReference>
<gene>
    <name evidence="5" type="ORF">ABK249_18475</name>
</gene>
<dbReference type="InterPro" id="IPR050309">
    <property type="entry name" value="Type-B_Carboxylest/Lipase"/>
</dbReference>
<dbReference type="InterPro" id="IPR002018">
    <property type="entry name" value="CarbesteraseB"/>
</dbReference>
<keyword evidence="6" id="KW-1185">Reference proteome</keyword>
<organism evidence="5 6">
    <name type="scientific">Neorhizobium phenanthreniclasticum</name>
    <dbReference type="NCBI Taxonomy" id="3157917"/>
    <lineage>
        <taxon>Bacteria</taxon>
        <taxon>Pseudomonadati</taxon>
        <taxon>Pseudomonadota</taxon>
        <taxon>Alphaproteobacteria</taxon>
        <taxon>Hyphomicrobiales</taxon>
        <taxon>Rhizobiaceae</taxon>
        <taxon>Rhizobium/Agrobacterium group</taxon>
        <taxon>Neorhizobium</taxon>
    </lineage>
</organism>
<dbReference type="SUPFAM" id="SSF53474">
    <property type="entry name" value="alpha/beta-Hydrolases"/>
    <property type="match status" value="1"/>
</dbReference>